<name>A0A2N5ZKD9_MUIH1</name>
<feature type="domain" description="Uncharacterized protein TP-0789" evidence="1">
    <location>
        <begin position="67"/>
        <end position="233"/>
    </location>
</feature>
<dbReference type="Gene3D" id="2.50.20.10">
    <property type="entry name" value="Lipoprotein localisation LolA/LolB/LppX"/>
    <property type="match status" value="1"/>
</dbReference>
<comment type="caution">
    <text evidence="2">The sequence shown here is derived from an EMBL/GenBank/DDBJ whole genome shotgun (WGS) entry which is preliminary data.</text>
</comment>
<reference evidence="2 3" key="1">
    <citation type="submission" date="2017-11" db="EMBL/GenBank/DDBJ databases">
        <title>Genome-resolved metagenomics identifies genetic mobility, metabolic interactions, and unexpected diversity in perchlorate-reducing communities.</title>
        <authorList>
            <person name="Barnum T.P."/>
            <person name="Figueroa I.A."/>
            <person name="Carlstrom C.I."/>
            <person name="Lucas L.N."/>
            <person name="Engelbrektson A.L."/>
            <person name="Coates J.D."/>
        </authorList>
    </citation>
    <scope>NUCLEOTIDE SEQUENCE [LARGE SCALE GENOMIC DNA]</scope>
    <source>
        <strain evidence="2">BM706</strain>
    </source>
</reference>
<evidence type="ECO:0000259" key="1">
    <source>
        <dbReference type="Pfam" id="PF17131"/>
    </source>
</evidence>
<dbReference type="Proteomes" id="UP000234857">
    <property type="component" value="Unassembled WGS sequence"/>
</dbReference>
<gene>
    <name evidence="2" type="ORF">C0601_02560</name>
</gene>
<proteinExistence type="predicted"/>
<dbReference type="EMBL" id="PKTG01000039">
    <property type="protein sequence ID" value="PLX19160.1"/>
    <property type="molecule type" value="Genomic_DNA"/>
</dbReference>
<evidence type="ECO:0000313" key="2">
    <source>
        <dbReference type="EMBL" id="PLX19160.1"/>
    </source>
</evidence>
<accession>A0A2N5ZKD9</accession>
<dbReference type="InterPro" id="IPR033399">
    <property type="entry name" value="TP_0789-like"/>
</dbReference>
<dbReference type="AlphaFoldDB" id="A0A2N5ZKD9"/>
<evidence type="ECO:0000313" key="3">
    <source>
        <dbReference type="Proteomes" id="UP000234857"/>
    </source>
</evidence>
<dbReference type="Pfam" id="PF17131">
    <property type="entry name" value="LolA_like"/>
    <property type="match status" value="1"/>
</dbReference>
<protein>
    <recommendedName>
        <fullName evidence="1">Uncharacterized protein TP-0789 domain-containing protein</fullName>
    </recommendedName>
</protein>
<organism evidence="2 3">
    <name type="scientific">Muiribacterium halophilum</name>
    <dbReference type="NCBI Taxonomy" id="2053465"/>
    <lineage>
        <taxon>Bacteria</taxon>
        <taxon>Candidatus Muiribacteriota</taxon>
        <taxon>Candidatus Muiribacteriia</taxon>
        <taxon>Candidatus Muiribacteriales</taxon>
        <taxon>Candidatus Muiribacteriaceae</taxon>
        <taxon>Candidatus Muiribacterium</taxon>
    </lineage>
</organism>
<sequence>MKKVMFVMLIVSFLFISVYSLTISEVIKAWNQAPPFDNAVGEVTFKVHRGTRVYEYELYTIQNNRGQNLIEVTSPPNDAGKLFYMENDNIWIFDENNLLNIKGFELQKSFLGSDITYQEQISFFNIIKDANIEIFEDKTEKDYFILKVNKNRAGKNIIKYAFFYVYRDTKSVYQVDLYNNNNNLYKRITLSDFRKYNGVYFPFYKKIQDMLVKKNYTEVVIDDMKLNVALPPNKMDLYELQKRLEKNPPVFK</sequence>